<keyword evidence="2" id="KW-1185">Reference proteome</keyword>
<comment type="caution">
    <text evidence="1">The sequence shown here is derived from an EMBL/GenBank/DDBJ whole genome shotgun (WGS) entry which is preliminary data.</text>
</comment>
<protein>
    <submittedName>
        <fullName evidence="1">ABC transporter permease</fullName>
    </submittedName>
</protein>
<dbReference type="EMBL" id="JBJURJ010000015">
    <property type="protein sequence ID" value="MFM9330959.1"/>
    <property type="molecule type" value="Genomic_DNA"/>
</dbReference>
<evidence type="ECO:0000313" key="2">
    <source>
        <dbReference type="Proteomes" id="UP001631969"/>
    </source>
</evidence>
<accession>A0ACC7P5V3</accession>
<organism evidence="1 2">
    <name type="scientific">Paenibacillus mesotrionivorans</name>
    <dbReference type="NCBI Taxonomy" id="3160968"/>
    <lineage>
        <taxon>Bacteria</taxon>
        <taxon>Bacillati</taxon>
        <taxon>Bacillota</taxon>
        <taxon>Bacilli</taxon>
        <taxon>Bacillales</taxon>
        <taxon>Paenibacillaceae</taxon>
        <taxon>Paenibacillus</taxon>
    </lineage>
</organism>
<gene>
    <name evidence="1" type="ORF">ACI1P1_21945</name>
</gene>
<reference evidence="1" key="1">
    <citation type="submission" date="2024-12" db="EMBL/GenBank/DDBJ databases">
        <authorList>
            <person name="Wu N."/>
        </authorList>
    </citation>
    <scope>NUCLEOTIDE SEQUENCE</scope>
    <source>
        <strain evidence="1">P15</strain>
    </source>
</reference>
<evidence type="ECO:0000313" key="1">
    <source>
        <dbReference type="EMBL" id="MFM9330959.1"/>
    </source>
</evidence>
<dbReference type="Proteomes" id="UP001631969">
    <property type="component" value="Unassembled WGS sequence"/>
</dbReference>
<proteinExistence type="predicted"/>
<name>A0ACC7P5V3_9BACL</name>
<sequence>MTVVPSTRRSKWNLISKRLKRDKWLYLLITPGLLYFLVFKYAPMWGILLAFKNYQPFLGFMKSDWVGLDHFNMFFQNIEFGMLLRNTLVLSLYSLVFSFPAPILLALLLNEVRISWYKRSIQTLVYVPHFISMVIVASLTYILLTTEGGTINEFIYQLTGEKISFLTDPEWFRPLIIIQTIWKECGWGTVIFLAALAGVDVEQYEAAIMDGANRWKQTWHITLPSIRSTIVILLILRMGNVLDNGFEQIFLMMNALNREVAEVFDTYVYTVGITQGAFSYSTAVGLFKAVIGVTLVLGSNWLAKKFGQAGLY</sequence>